<name>A0A0A0BZB1_9CELL</name>
<dbReference type="Gene3D" id="3.40.190.10">
    <property type="entry name" value="Periplasmic binding protein-like II"/>
    <property type="match status" value="1"/>
</dbReference>
<organism evidence="2 3">
    <name type="scientific">Cellulomonas bogoriensis 69B4 = DSM 16987</name>
    <dbReference type="NCBI Taxonomy" id="1386082"/>
    <lineage>
        <taxon>Bacteria</taxon>
        <taxon>Bacillati</taxon>
        <taxon>Actinomycetota</taxon>
        <taxon>Actinomycetes</taxon>
        <taxon>Micrococcales</taxon>
        <taxon>Cellulomonadaceae</taxon>
        <taxon>Cellulomonas</taxon>
    </lineage>
</organism>
<dbReference type="PANTHER" id="PTHR43649">
    <property type="entry name" value="ARABINOSE-BINDING PROTEIN-RELATED"/>
    <property type="match status" value="1"/>
</dbReference>
<comment type="caution">
    <text evidence="2">The sequence shown here is derived from an EMBL/GenBank/DDBJ whole genome shotgun (WGS) entry which is preliminary data.</text>
</comment>
<dbReference type="RefSeq" id="WP_035059595.1">
    <property type="nucleotide sequence ID" value="NZ_AXCZ01000053.1"/>
</dbReference>
<protein>
    <submittedName>
        <fullName evidence="2">ABC transporter substrate-binding protein</fullName>
    </submittedName>
</protein>
<sequence length="434" mass="46515">MKWTRSRPASLLAVGAASALLLTACGGDGDPEPGANGGGGNDNGGDGEVTLSIAFWGDFGLGPLVEQYEAENEGVTIRLNEGEFNAQHESLQQNLIAGSGAPDIAAIDGDYIVQFREQGDQFVNLLDMGAGDYEGEYLEWKWQQSMTGDGAQIGLGTDVGGLAMCYRHDLFEEAGLPSDRDEVSALWPTWEDFIEVGQEYVEATGDRFIDNATNVFNPIMGQQPVGYFTENEELAMDGGPRVAFDLTTQMIDAGISAGIPAWSDEWNAGFANGDFAVLACPAWMTGHIRNMAPDTAGQWDIADIPGGGGNWGGSWLTIPAQGDNTQAAYDFVEWLIQPEQQIAIFNNVGNLPSQPALYEDPAIQEHTDEFFNNAPTGQIFSATALGLEPQYIGRNAGPVRVEVENVLNDIQGGNVSAEEGWERAVSDAERAAMD</sequence>
<dbReference type="OrthoDB" id="3226017at2"/>
<dbReference type="AlphaFoldDB" id="A0A0A0BZB1"/>
<dbReference type="PROSITE" id="PS51257">
    <property type="entry name" value="PROKAR_LIPOPROTEIN"/>
    <property type="match status" value="1"/>
</dbReference>
<keyword evidence="1" id="KW-0732">Signal</keyword>
<feature type="signal peptide" evidence="1">
    <location>
        <begin position="1"/>
        <end position="24"/>
    </location>
</feature>
<dbReference type="EMBL" id="AXCZ01000053">
    <property type="protein sequence ID" value="KGM13265.1"/>
    <property type="molecule type" value="Genomic_DNA"/>
</dbReference>
<evidence type="ECO:0000313" key="2">
    <source>
        <dbReference type="EMBL" id="KGM13265.1"/>
    </source>
</evidence>
<gene>
    <name evidence="2" type="ORF">N869_10850</name>
</gene>
<dbReference type="InterPro" id="IPR006059">
    <property type="entry name" value="SBP"/>
</dbReference>
<feature type="chain" id="PRO_5039022852" evidence="1">
    <location>
        <begin position="25"/>
        <end position="434"/>
    </location>
</feature>
<evidence type="ECO:0000256" key="1">
    <source>
        <dbReference type="SAM" id="SignalP"/>
    </source>
</evidence>
<keyword evidence="3" id="KW-1185">Reference proteome</keyword>
<evidence type="ECO:0000313" key="3">
    <source>
        <dbReference type="Proteomes" id="UP000054314"/>
    </source>
</evidence>
<dbReference type="SUPFAM" id="SSF53850">
    <property type="entry name" value="Periplasmic binding protein-like II"/>
    <property type="match status" value="1"/>
</dbReference>
<dbReference type="PANTHER" id="PTHR43649:SF32">
    <property type="entry name" value="SUGAR BINDING SECRETED PROTEIN"/>
    <property type="match status" value="1"/>
</dbReference>
<proteinExistence type="predicted"/>
<dbReference type="Proteomes" id="UP000054314">
    <property type="component" value="Unassembled WGS sequence"/>
</dbReference>
<dbReference type="InterPro" id="IPR050490">
    <property type="entry name" value="Bact_solute-bd_prot1"/>
</dbReference>
<dbReference type="Pfam" id="PF13416">
    <property type="entry name" value="SBP_bac_8"/>
    <property type="match status" value="1"/>
</dbReference>
<accession>A0A0A0BZB1</accession>
<reference evidence="2 3" key="1">
    <citation type="submission" date="2013-08" db="EMBL/GenBank/DDBJ databases">
        <title>Genome sequencing of Cellulomonas bogoriensis 69B4.</title>
        <authorList>
            <person name="Chen F."/>
            <person name="Li Y."/>
            <person name="Wang G."/>
        </authorList>
    </citation>
    <scope>NUCLEOTIDE SEQUENCE [LARGE SCALE GENOMIC DNA]</scope>
    <source>
        <strain evidence="2 3">69B4</strain>
    </source>
</reference>